<keyword evidence="2" id="KW-1185">Reference proteome</keyword>
<dbReference type="PANTHER" id="PTHR36323:SF1">
    <property type="entry name" value="MYOTUBULARIN-LIKE PROTEIN"/>
    <property type="match status" value="1"/>
</dbReference>
<organism evidence="1 2">
    <name type="scientific">Handroanthus impetiginosus</name>
    <dbReference type="NCBI Taxonomy" id="429701"/>
    <lineage>
        <taxon>Eukaryota</taxon>
        <taxon>Viridiplantae</taxon>
        <taxon>Streptophyta</taxon>
        <taxon>Embryophyta</taxon>
        <taxon>Tracheophyta</taxon>
        <taxon>Spermatophyta</taxon>
        <taxon>Magnoliopsida</taxon>
        <taxon>eudicotyledons</taxon>
        <taxon>Gunneridae</taxon>
        <taxon>Pentapetalae</taxon>
        <taxon>asterids</taxon>
        <taxon>lamiids</taxon>
        <taxon>Lamiales</taxon>
        <taxon>Bignoniaceae</taxon>
        <taxon>Crescentiina</taxon>
        <taxon>Tabebuia alliance</taxon>
        <taxon>Handroanthus</taxon>
    </lineage>
</organism>
<dbReference type="Proteomes" id="UP000231279">
    <property type="component" value="Unassembled WGS sequence"/>
</dbReference>
<protein>
    <submittedName>
        <fullName evidence="1">Uncharacterized protein</fullName>
    </submittedName>
</protein>
<dbReference type="AlphaFoldDB" id="A0A2G9HE96"/>
<name>A0A2G9HE96_9LAMI</name>
<reference evidence="2" key="1">
    <citation type="journal article" date="2018" name="Gigascience">
        <title>Genome assembly of the Pink Ipe (Handroanthus impetiginosus, Bignoniaceae), a highly valued, ecologically keystone Neotropical timber forest tree.</title>
        <authorList>
            <person name="Silva-Junior O.B."/>
            <person name="Grattapaglia D."/>
            <person name="Novaes E."/>
            <person name="Collevatti R.G."/>
        </authorList>
    </citation>
    <scope>NUCLEOTIDE SEQUENCE [LARGE SCALE GENOMIC DNA]</scope>
    <source>
        <strain evidence="2">cv. UFG-1</strain>
    </source>
</reference>
<gene>
    <name evidence="1" type="ORF">CDL12_11499</name>
</gene>
<proteinExistence type="predicted"/>
<evidence type="ECO:0000313" key="1">
    <source>
        <dbReference type="EMBL" id="PIN15852.1"/>
    </source>
</evidence>
<sequence>MGNGYDHHSINHHQHYFHQKTIFLPLFCRLSIKDIKLNNRHRDPKSADDEPSSPKVSCMGQVKRNNRVIGFPPATAMATQHHRYSKLKKLFSSKTLLPPASSSFSTTTPCSAAAGGGRSGSKSCRISREMCVNNSRRFKMKYDKCERDCVKVVVNIGELDPPLPVVKKVAPPGVGRDEVNLWKRRFNGAAALKSLHIERIQLPNSTNSLPPTV</sequence>
<dbReference type="EMBL" id="NKXS01002006">
    <property type="protein sequence ID" value="PIN15852.1"/>
    <property type="molecule type" value="Genomic_DNA"/>
</dbReference>
<accession>A0A2G9HE96</accession>
<dbReference type="PANTHER" id="PTHR36323">
    <property type="entry name" value="MYOTUBULARIN-LIKE PROTEIN"/>
    <property type="match status" value="1"/>
</dbReference>
<comment type="caution">
    <text evidence="1">The sequence shown here is derived from an EMBL/GenBank/DDBJ whole genome shotgun (WGS) entry which is preliminary data.</text>
</comment>
<evidence type="ECO:0000313" key="2">
    <source>
        <dbReference type="Proteomes" id="UP000231279"/>
    </source>
</evidence>
<dbReference type="OrthoDB" id="1919827at2759"/>